<dbReference type="PANTHER" id="PTHR46030">
    <property type="entry name" value="ALPHA-KETOGLUTARATE-DEPENDENT DIOXYGENASE ALKB HOMOLOG 6"/>
    <property type="match status" value="1"/>
</dbReference>
<evidence type="ECO:0000313" key="10">
    <source>
        <dbReference type="Proteomes" id="UP000698800"/>
    </source>
</evidence>
<comment type="caution">
    <text evidence="9">The sequence shown here is derived from an EMBL/GenBank/DDBJ whole genome shotgun (WGS) entry which is preliminary data.</text>
</comment>
<evidence type="ECO:0000256" key="1">
    <source>
        <dbReference type="ARBA" id="ARBA00004123"/>
    </source>
</evidence>
<dbReference type="AlphaFoldDB" id="A0A9P8I9Q3"/>
<dbReference type="PANTHER" id="PTHR46030:SF1">
    <property type="entry name" value="ALPHA-KETOGLUTARATE-DEPENDENT DIOXYGENASE ALKB HOMOLOG 6"/>
    <property type="match status" value="1"/>
</dbReference>
<dbReference type="PROSITE" id="PS51471">
    <property type="entry name" value="FE2OG_OXY"/>
    <property type="match status" value="1"/>
</dbReference>
<dbReference type="OrthoDB" id="412814at2759"/>
<dbReference type="SUPFAM" id="SSF51197">
    <property type="entry name" value="Clavaminate synthase-like"/>
    <property type="match status" value="1"/>
</dbReference>
<dbReference type="GO" id="GO:0005634">
    <property type="term" value="C:nucleus"/>
    <property type="evidence" value="ECO:0007669"/>
    <property type="project" value="UniProtKB-SubCell"/>
</dbReference>
<dbReference type="EMBL" id="JAGHQL010000081">
    <property type="protein sequence ID" value="KAH0541351.1"/>
    <property type="molecule type" value="Genomic_DNA"/>
</dbReference>
<evidence type="ECO:0000256" key="4">
    <source>
        <dbReference type="ARBA" id="ARBA00022964"/>
    </source>
</evidence>
<dbReference type="InterPro" id="IPR027450">
    <property type="entry name" value="AlkB-like"/>
</dbReference>
<evidence type="ECO:0000256" key="6">
    <source>
        <dbReference type="ARBA" id="ARBA00023004"/>
    </source>
</evidence>
<keyword evidence="3" id="KW-0479">Metal-binding</keyword>
<gene>
    <name evidence="9" type="ORF">FGG08_004189</name>
</gene>
<keyword evidence="5" id="KW-0560">Oxidoreductase</keyword>
<evidence type="ECO:0000259" key="8">
    <source>
        <dbReference type="PROSITE" id="PS51471"/>
    </source>
</evidence>
<comment type="similarity">
    <text evidence="2">Belongs to the alkB family.</text>
</comment>
<evidence type="ECO:0000313" key="9">
    <source>
        <dbReference type="EMBL" id="KAH0541351.1"/>
    </source>
</evidence>
<accession>A0A9P8I9Q3</accession>
<keyword evidence="7" id="KW-0539">Nucleus</keyword>
<dbReference type="InterPro" id="IPR037151">
    <property type="entry name" value="AlkB-like_sf"/>
</dbReference>
<dbReference type="InterPro" id="IPR032862">
    <property type="entry name" value="ALKBH6"/>
</dbReference>
<dbReference type="GO" id="GO:0051213">
    <property type="term" value="F:dioxygenase activity"/>
    <property type="evidence" value="ECO:0007669"/>
    <property type="project" value="UniProtKB-KW"/>
</dbReference>
<reference evidence="9" key="1">
    <citation type="submission" date="2021-03" db="EMBL/GenBank/DDBJ databases">
        <title>Comparative genomics and phylogenomic investigation of the class Geoglossomycetes provide insights into ecological specialization and systematics.</title>
        <authorList>
            <person name="Melie T."/>
            <person name="Pirro S."/>
            <person name="Miller A.N."/>
            <person name="Quandt A."/>
        </authorList>
    </citation>
    <scope>NUCLEOTIDE SEQUENCE</scope>
    <source>
        <strain evidence="9">GBOQ0MN5Z8</strain>
    </source>
</reference>
<dbReference type="InterPro" id="IPR005123">
    <property type="entry name" value="Oxoglu/Fe-dep_dioxygenase_dom"/>
</dbReference>
<dbReference type="Gene3D" id="2.60.120.590">
    <property type="entry name" value="Alpha-ketoglutarate-dependent dioxygenase AlkB-like"/>
    <property type="match status" value="1"/>
</dbReference>
<dbReference type="Proteomes" id="UP000698800">
    <property type="component" value="Unassembled WGS sequence"/>
</dbReference>
<feature type="domain" description="Fe2OG dioxygenase" evidence="8">
    <location>
        <begin position="104"/>
        <end position="228"/>
    </location>
</feature>
<organism evidence="9 10">
    <name type="scientific">Glutinoglossum americanum</name>
    <dbReference type="NCBI Taxonomy" id="1670608"/>
    <lineage>
        <taxon>Eukaryota</taxon>
        <taxon>Fungi</taxon>
        <taxon>Dikarya</taxon>
        <taxon>Ascomycota</taxon>
        <taxon>Pezizomycotina</taxon>
        <taxon>Geoglossomycetes</taxon>
        <taxon>Geoglossales</taxon>
        <taxon>Geoglossaceae</taxon>
        <taxon>Glutinoglossum</taxon>
    </lineage>
</organism>
<dbReference type="Pfam" id="PF13532">
    <property type="entry name" value="2OG-FeII_Oxy_2"/>
    <property type="match status" value="1"/>
</dbReference>
<comment type="subcellular location">
    <subcellularLocation>
        <location evidence="1">Nucleus</location>
    </subcellularLocation>
</comment>
<keyword evidence="6" id="KW-0408">Iron</keyword>
<name>A0A9P8I9Q3_9PEZI</name>
<evidence type="ECO:0000256" key="3">
    <source>
        <dbReference type="ARBA" id="ARBA00022723"/>
    </source>
</evidence>
<evidence type="ECO:0000256" key="2">
    <source>
        <dbReference type="ARBA" id="ARBA00007879"/>
    </source>
</evidence>
<evidence type="ECO:0000256" key="7">
    <source>
        <dbReference type="ARBA" id="ARBA00023242"/>
    </source>
</evidence>
<evidence type="ECO:0000256" key="5">
    <source>
        <dbReference type="ARBA" id="ARBA00023002"/>
    </source>
</evidence>
<proteinExistence type="inferred from homology"/>
<keyword evidence="10" id="KW-1185">Reference proteome</keyword>
<dbReference type="GO" id="GO:0046872">
    <property type="term" value="F:metal ion binding"/>
    <property type="evidence" value="ECO:0007669"/>
    <property type="project" value="UniProtKB-KW"/>
</dbReference>
<protein>
    <recommendedName>
        <fullName evidence="8">Fe2OG dioxygenase domain-containing protein</fullName>
    </recommendedName>
</protein>
<sequence>MASAEAPENPHASFAMACILSLPRTAYYFPSFINPALESRLLEKILSAPKPRWTTLSRRRLQTYPSRLTGTNTLIAEPLPTWLLDPIVARMQGVGIWAESPHRGPNHCLVNVYEPGQGIMPHEDGAAYWPLVATVSLGAPIVLDIFEKDAGGGRGKLVGRILQEPGSLLVTTDDLYKEHLHGIAEVTSDEDLGSPTIANWNLLGSPQDFETGRYDRQTRASLTYRDVLKVSNIGNSLKLFGKR</sequence>
<keyword evidence="4" id="KW-0223">Dioxygenase</keyword>